<proteinExistence type="inferred from homology"/>
<dbReference type="InterPro" id="IPR042489">
    <property type="entry name" value="CapZ_alpha_1"/>
</dbReference>
<name>A0A0F7SSZ8_PHARH</name>
<sequence>MYEEEDVPQLSVVERVALVSNLIRQAPPGEINDVINDARLLLQDDKAFDEAVGPAVKSYNHDQFVAFDVPGLSYKTLVAPAALVPGEPSRYYEPRSGQSFEFDHISLTASDLQPLDLPKDTTSFIASFEKPLQTYISNHYSNGAGCIFPSLVLNEPVPDPTPIPATSAPESTPVLESTPEFQIPSSSQEASEKVEDILDGQNDKAEVTEEAEPGLVETLKDAVVSGVKSVLETSGVGEEVSESVDPEEPEATKEVKEEKAEEKEEVKEEQQVNQEEETNTTDVADEGPDVPVAALDKEESSAVPVKIVPAGRSVGVDEGKFTIVTSGHRYSPTNFWTGRWRSSYDIDLKKESFIGQIQAVVHYYEQGNVQLRTVQTPTIALPPVGPSQAAAIISEISKVERLSQEGANERLEELGDKTFKSLRRALPVTRQKVDWDKVSGYKLGGAIGVLLDQLEIQASFVARKHTQALPSDFFWGYFLALDLLSLTIPLLQQNRNSFETQPEPHLQCRAQLENPAPMVSLPDSTLTVLSSIVGSFRAPIRYAFAYGSGIFPQSNGSPGTASMDSNIQVEGTAEARKSTEKKPMLDFVFATTHPDHFHSINMQQNPSHYPAYMRLLGSNAVTWLQEKGGAGVWYNAYVEVEGVTIKYGVISVDKLCEDLINWDTLYCSGRMHKPIRIIRNDPRVKLAHQVNLCSALRVALLTLPEKFEKRELFERIAGLSYGGDPRMMIPGAENPRKVVNIVEAQMDRFQGIYGRLLVELGSLAVSGSSGDVLQQDTSPEHRASLARKLPKVLKQAIRTKYASQPRESSSTEEEKQLWLKIGGDETLAAELLKQTSQITRYPALLQSIKGIITAGPMKSLAYSLAKIGKYSVGKKQLDGLASSPSSPSSPSTKDEKSS</sequence>
<feature type="compositionally biased region" description="Acidic residues" evidence="21">
    <location>
        <begin position="239"/>
        <end position="249"/>
    </location>
</feature>
<evidence type="ECO:0000256" key="8">
    <source>
        <dbReference type="ARBA" id="ARBA00018337"/>
    </source>
</evidence>
<evidence type="ECO:0000256" key="3">
    <source>
        <dbReference type="ARBA" id="ARBA00005119"/>
    </source>
</evidence>
<evidence type="ECO:0000256" key="13">
    <source>
        <dbReference type="ARBA" id="ARBA00022842"/>
    </source>
</evidence>
<dbReference type="InterPro" id="IPR015222">
    <property type="entry name" value="Tam41"/>
</dbReference>
<dbReference type="PRINTS" id="PR00191">
    <property type="entry name" value="FACTINCAPA"/>
</dbReference>
<evidence type="ECO:0000256" key="5">
    <source>
        <dbReference type="ARBA" id="ARBA00005458"/>
    </source>
</evidence>
<feature type="region of interest" description="Disordered" evidence="21">
    <location>
        <begin position="159"/>
        <end position="194"/>
    </location>
</feature>
<reference evidence="22" key="1">
    <citation type="submission" date="2014-08" db="EMBL/GenBank/DDBJ databases">
        <authorList>
            <person name="Sharma Rahul"/>
            <person name="Thines Marco"/>
        </authorList>
    </citation>
    <scope>NUCLEOTIDE SEQUENCE</scope>
</reference>
<evidence type="ECO:0000256" key="15">
    <source>
        <dbReference type="ARBA" id="ARBA00023128"/>
    </source>
</evidence>
<comment type="subcellular location">
    <subcellularLocation>
        <location evidence="2">Mitochondrion inner membrane</location>
        <topology evidence="2">Peripheral membrane protein</topology>
        <orientation evidence="2">Matrix side</orientation>
    </subcellularLocation>
</comment>
<evidence type="ECO:0000256" key="11">
    <source>
        <dbReference type="ARBA" id="ARBA00022695"/>
    </source>
</evidence>
<evidence type="ECO:0000256" key="2">
    <source>
        <dbReference type="ARBA" id="ARBA00004443"/>
    </source>
</evidence>
<evidence type="ECO:0000256" key="16">
    <source>
        <dbReference type="ARBA" id="ARBA00023136"/>
    </source>
</evidence>
<keyword evidence="18" id="KW-0594">Phospholipid biosynthesis</keyword>
<evidence type="ECO:0000256" key="6">
    <source>
        <dbReference type="ARBA" id="ARBA00010479"/>
    </source>
</evidence>
<dbReference type="GO" id="GO:0004605">
    <property type="term" value="F:phosphatidate cytidylyltransferase activity"/>
    <property type="evidence" value="ECO:0007669"/>
    <property type="project" value="UniProtKB-EC"/>
</dbReference>
<comment type="cofactor">
    <cofactor evidence="1">
        <name>Mg(2+)</name>
        <dbReference type="ChEBI" id="CHEBI:18420"/>
    </cofactor>
</comment>
<dbReference type="InterPro" id="IPR002189">
    <property type="entry name" value="CapZ_alpha"/>
</dbReference>
<keyword evidence="13" id="KW-0460">Magnesium</keyword>
<keyword evidence="15" id="KW-0496">Mitochondrion</keyword>
<feature type="compositionally biased region" description="Low complexity" evidence="21">
    <location>
        <begin position="882"/>
        <end position="891"/>
    </location>
</feature>
<keyword evidence="11" id="KW-0548">Nucleotidyltransferase</keyword>
<comment type="pathway">
    <text evidence="3">Phospholipid metabolism; CDP-diacylglycerol biosynthesis; CDP-diacylglycerol from sn-glycerol 3-phosphate: step 3/3.</text>
</comment>
<comment type="similarity">
    <text evidence="6">Belongs to the F-actin-capping protein alpha subunit family.</text>
</comment>
<evidence type="ECO:0000256" key="10">
    <source>
        <dbReference type="ARBA" id="ARBA00022679"/>
    </source>
</evidence>
<dbReference type="InterPro" id="IPR042276">
    <property type="entry name" value="CapZ_alpha/beta_2"/>
</dbReference>
<dbReference type="InterPro" id="IPR037282">
    <property type="entry name" value="CapZ_alpha/beta"/>
</dbReference>
<evidence type="ECO:0000313" key="22">
    <source>
        <dbReference type="EMBL" id="CED83188.1"/>
    </source>
</evidence>
<comment type="pathway">
    <text evidence="4">Lipid metabolism.</text>
</comment>
<keyword evidence="10" id="KW-0808">Transferase</keyword>
<evidence type="ECO:0000256" key="19">
    <source>
        <dbReference type="ARBA" id="ARBA00023264"/>
    </source>
</evidence>
<feature type="region of interest" description="Disordered" evidence="21">
    <location>
        <begin position="876"/>
        <end position="898"/>
    </location>
</feature>
<dbReference type="GO" id="GO:0008290">
    <property type="term" value="C:F-actin capping protein complex"/>
    <property type="evidence" value="ECO:0007669"/>
    <property type="project" value="InterPro"/>
</dbReference>
<dbReference type="EMBL" id="LN483142">
    <property type="protein sequence ID" value="CED83188.1"/>
    <property type="molecule type" value="Genomic_DNA"/>
</dbReference>
<dbReference type="UniPathway" id="UPA00557">
    <property type="reaction ID" value="UER00614"/>
</dbReference>
<feature type="compositionally biased region" description="Basic and acidic residues" evidence="21">
    <location>
        <begin position="250"/>
        <end position="270"/>
    </location>
</feature>
<dbReference type="PROSITE" id="PS00749">
    <property type="entry name" value="F_ACTIN_CAPPING_A_2"/>
    <property type="match status" value="1"/>
</dbReference>
<evidence type="ECO:0000256" key="1">
    <source>
        <dbReference type="ARBA" id="ARBA00001946"/>
    </source>
</evidence>
<dbReference type="EC" id="2.7.7.41" evidence="7"/>
<dbReference type="GO" id="GO:0032049">
    <property type="term" value="P:cardiolipin biosynthetic process"/>
    <property type="evidence" value="ECO:0007669"/>
    <property type="project" value="InterPro"/>
</dbReference>
<evidence type="ECO:0000256" key="14">
    <source>
        <dbReference type="ARBA" id="ARBA00023098"/>
    </source>
</evidence>
<feature type="compositionally biased region" description="Acidic residues" evidence="21">
    <location>
        <begin position="274"/>
        <end position="288"/>
    </location>
</feature>
<protein>
    <recommendedName>
        <fullName evidence="8">Phosphatidate cytidylyltransferase, mitochondrial</fullName>
        <ecNumber evidence="7">2.7.7.41</ecNumber>
    </recommendedName>
    <alternativeName>
        <fullName evidence="20">CDP-diacylglycerol synthase</fullName>
    </alternativeName>
</protein>
<keyword evidence="19" id="KW-1208">Phospholipid metabolism</keyword>
<evidence type="ECO:0000256" key="7">
    <source>
        <dbReference type="ARBA" id="ARBA00012487"/>
    </source>
</evidence>
<evidence type="ECO:0000256" key="18">
    <source>
        <dbReference type="ARBA" id="ARBA00023209"/>
    </source>
</evidence>
<dbReference type="GO" id="GO:0005743">
    <property type="term" value="C:mitochondrial inner membrane"/>
    <property type="evidence" value="ECO:0007669"/>
    <property type="project" value="UniProtKB-SubCell"/>
</dbReference>
<comment type="similarity">
    <text evidence="5">Belongs to the TAM41 family.</text>
</comment>
<keyword evidence="12" id="KW-0999">Mitochondrion inner membrane</keyword>
<evidence type="ECO:0000256" key="12">
    <source>
        <dbReference type="ARBA" id="ARBA00022792"/>
    </source>
</evidence>
<evidence type="ECO:0000256" key="4">
    <source>
        <dbReference type="ARBA" id="ARBA00005189"/>
    </source>
</evidence>
<dbReference type="PANTHER" id="PTHR13619:SF0">
    <property type="entry name" value="PHOSPHATIDATE CYTIDYLYLTRANSFERASE, MITOCHONDRIAL"/>
    <property type="match status" value="1"/>
</dbReference>
<evidence type="ECO:0000256" key="9">
    <source>
        <dbReference type="ARBA" id="ARBA00022516"/>
    </source>
</evidence>
<keyword evidence="14" id="KW-0443">Lipid metabolism</keyword>
<dbReference type="Gene3D" id="3.90.1150.210">
    <property type="entry name" value="F-actin capping protein, beta subunit"/>
    <property type="match status" value="1"/>
</dbReference>
<dbReference type="Pfam" id="PF01267">
    <property type="entry name" value="F-actin_cap_A"/>
    <property type="match status" value="1"/>
</dbReference>
<dbReference type="SUPFAM" id="SSF90096">
    <property type="entry name" value="Subunits of heterodimeric actin filament capping protein Capz"/>
    <property type="match status" value="1"/>
</dbReference>
<feature type="region of interest" description="Disordered" evidence="21">
    <location>
        <begin position="233"/>
        <end position="288"/>
    </location>
</feature>
<keyword evidence="9" id="KW-0444">Lipid biosynthesis</keyword>
<dbReference type="GO" id="GO:0016024">
    <property type="term" value="P:CDP-diacylglycerol biosynthetic process"/>
    <property type="evidence" value="ECO:0007669"/>
    <property type="project" value="UniProtKB-UniPathway"/>
</dbReference>
<evidence type="ECO:0000256" key="20">
    <source>
        <dbReference type="ARBA" id="ARBA00029893"/>
    </source>
</evidence>
<organism evidence="22">
    <name type="scientific">Phaffia rhodozyma</name>
    <name type="common">Yeast</name>
    <name type="synonym">Xanthophyllomyces dendrorhous</name>
    <dbReference type="NCBI Taxonomy" id="264483"/>
    <lineage>
        <taxon>Eukaryota</taxon>
        <taxon>Fungi</taxon>
        <taxon>Dikarya</taxon>
        <taxon>Basidiomycota</taxon>
        <taxon>Agaricomycotina</taxon>
        <taxon>Tremellomycetes</taxon>
        <taxon>Cystofilobasidiales</taxon>
        <taxon>Mrakiaceae</taxon>
        <taxon>Phaffia</taxon>
    </lineage>
</organism>
<dbReference type="GO" id="GO:0003779">
    <property type="term" value="F:actin binding"/>
    <property type="evidence" value="ECO:0007669"/>
    <property type="project" value="UniProtKB-KW"/>
</dbReference>
<keyword evidence="16" id="KW-0472">Membrane</keyword>
<dbReference type="PANTHER" id="PTHR13619">
    <property type="entry name" value="PHOSPHATIDATE CYTIDYLYLTRANSFERASE, MITOCHONDRIAL"/>
    <property type="match status" value="1"/>
</dbReference>
<dbReference type="InterPro" id="IPR017865">
    <property type="entry name" value="F-actin_cap_asu_CS"/>
</dbReference>
<evidence type="ECO:0000256" key="17">
    <source>
        <dbReference type="ARBA" id="ARBA00023203"/>
    </source>
</evidence>
<dbReference type="Gene3D" id="3.30.1140.60">
    <property type="entry name" value="F-actin capping protein, alpha subunit"/>
    <property type="match status" value="1"/>
</dbReference>
<keyword evidence="17" id="KW-0009">Actin-binding</keyword>
<dbReference type="AlphaFoldDB" id="A0A0F7SSZ8"/>
<dbReference type="GO" id="GO:0051016">
    <property type="term" value="P:barbed-end actin filament capping"/>
    <property type="evidence" value="ECO:0007669"/>
    <property type="project" value="InterPro"/>
</dbReference>
<feature type="compositionally biased region" description="Polar residues" evidence="21">
    <location>
        <begin position="179"/>
        <end position="189"/>
    </location>
</feature>
<accession>A0A0F7SSZ8</accession>
<dbReference type="Pfam" id="PF09139">
    <property type="entry name" value="Tam41_Mmp37"/>
    <property type="match status" value="1"/>
</dbReference>
<evidence type="ECO:0000256" key="21">
    <source>
        <dbReference type="SAM" id="MobiDB-lite"/>
    </source>
</evidence>